<accession>A0A1J5PCU1</accession>
<sequence>MTAIGRAVGDHQDFSAGFGEGFGDILIPRILAHRGADAQRADAIGAGDRACVEQADLVEHVIVGQVVFEKARCDLAALQDEIGVIKPPVFGIGATDAQRGTIGAVRRERVDRAHCMGVKGGLHHQILRLVAGHEHLWQCHEIGTCIAPRFPSGARLGGIGVDGTNGRVQLGKRQAKAVGHGIILGRKTF</sequence>
<dbReference type="EMBL" id="MLJW01005229">
    <property type="protein sequence ID" value="OIQ68568.1"/>
    <property type="molecule type" value="Genomic_DNA"/>
</dbReference>
<organism evidence="1">
    <name type="scientific">mine drainage metagenome</name>
    <dbReference type="NCBI Taxonomy" id="410659"/>
    <lineage>
        <taxon>unclassified sequences</taxon>
        <taxon>metagenomes</taxon>
        <taxon>ecological metagenomes</taxon>
    </lineage>
</organism>
<evidence type="ECO:0000313" key="1">
    <source>
        <dbReference type="EMBL" id="OIQ68568.1"/>
    </source>
</evidence>
<proteinExistence type="predicted"/>
<protein>
    <submittedName>
        <fullName evidence="1">Uncharacterized protein</fullName>
    </submittedName>
</protein>
<reference evidence="1" key="1">
    <citation type="submission" date="2016-10" db="EMBL/GenBank/DDBJ databases">
        <title>Sequence of Gallionella enrichment culture.</title>
        <authorList>
            <person name="Poehlein A."/>
            <person name="Muehling M."/>
            <person name="Daniel R."/>
        </authorList>
    </citation>
    <scope>NUCLEOTIDE SEQUENCE</scope>
</reference>
<dbReference type="AlphaFoldDB" id="A0A1J5PCU1"/>
<comment type="caution">
    <text evidence="1">The sequence shown here is derived from an EMBL/GenBank/DDBJ whole genome shotgun (WGS) entry which is preliminary data.</text>
</comment>
<gene>
    <name evidence="1" type="ORF">GALL_498360</name>
</gene>
<name>A0A1J5PCU1_9ZZZZ</name>